<sequence>MLLLDVQVDIDPAKEDILNEWYYAHVPRLVSLPGYESGRRYASLTPGPRYLALYEIRDESYLPSLLGDDPSLRQPLTLSEWSRWEKDLVPHMSHCRTNLYQAPNDLSLPLLRSAPAIVTVRMDCRDGPAALAAIGAALNAFVSTELDVLGVRLLQAASDPAMAWLGTTPNALLIVECAGSRSAREIALRTGPAADLLDALAAQATARPQAVAYERIADHRLPAGR</sequence>
<evidence type="ECO:0000313" key="1">
    <source>
        <dbReference type="EMBL" id="MBO0663188.1"/>
    </source>
</evidence>
<gene>
    <name evidence="1" type="ORF">J1C48_11420</name>
</gene>
<dbReference type="AlphaFoldDB" id="A0A939FWD2"/>
<evidence type="ECO:0000313" key="2">
    <source>
        <dbReference type="Proteomes" id="UP000664122"/>
    </source>
</evidence>
<comment type="caution">
    <text evidence="1">The sequence shown here is derived from an EMBL/GenBank/DDBJ whole genome shotgun (WGS) entry which is preliminary data.</text>
</comment>
<evidence type="ECO:0008006" key="3">
    <source>
        <dbReference type="Google" id="ProtNLM"/>
    </source>
</evidence>
<dbReference type="RefSeq" id="WP_207257981.1">
    <property type="nucleotide sequence ID" value="NZ_JAFMPP010000009.1"/>
</dbReference>
<keyword evidence="2" id="KW-1185">Reference proteome</keyword>
<accession>A0A939FWD2</accession>
<protein>
    <recommendedName>
        <fullName evidence="3">EthD domain-containing protein</fullName>
    </recommendedName>
</protein>
<proteinExistence type="predicted"/>
<reference evidence="1" key="1">
    <citation type="submission" date="2021-03" db="EMBL/GenBank/DDBJ databases">
        <title>Whole genome sequence of Jiella sp. CQZ9-1.</title>
        <authorList>
            <person name="Tuo L."/>
        </authorList>
    </citation>
    <scope>NUCLEOTIDE SEQUENCE</scope>
    <source>
        <strain evidence="1">CQZ9-1</strain>
    </source>
</reference>
<dbReference type="Proteomes" id="UP000664122">
    <property type="component" value="Unassembled WGS sequence"/>
</dbReference>
<dbReference type="EMBL" id="JAFMPP010000009">
    <property type="protein sequence ID" value="MBO0663188.1"/>
    <property type="molecule type" value="Genomic_DNA"/>
</dbReference>
<organism evidence="1 2">
    <name type="scientific">Jiella flava</name>
    <dbReference type="NCBI Taxonomy" id="2816857"/>
    <lineage>
        <taxon>Bacteria</taxon>
        <taxon>Pseudomonadati</taxon>
        <taxon>Pseudomonadota</taxon>
        <taxon>Alphaproteobacteria</taxon>
        <taxon>Hyphomicrobiales</taxon>
        <taxon>Aurantimonadaceae</taxon>
        <taxon>Jiella</taxon>
    </lineage>
</organism>
<name>A0A939FWD2_9HYPH</name>